<sequence length="244" mass="28698">MQWFGNMVTPAWWDGIWLSEGIATFMQTLGLHLVRPEWRMIDKFGVTFMHPVMILDSQPFTRAVHKEAETTEEILGLFDIIAYFKVAEDTGNIFDIADIMDTWIKQKHYPLVTLTRSNDTIYAHQEPYRDMKDTENIKSVYILFGNENVSNNSIGSTVNEEIFTLRWTIPLTYTTQENPNFQQNWNNISWMGNSSEEFNISPGHGWIMGNVQQYGYYRVNYDVINWRQLIDQLKYNHTVQICMI</sequence>
<dbReference type="Proteomes" id="UP001186944">
    <property type="component" value="Unassembled WGS sequence"/>
</dbReference>
<dbReference type="SUPFAM" id="SSF55486">
    <property type="entry name" value="Metalloproteases ('zincins'), catalytic domain"/>
    <property type="match status" value="1"/>
</dbReference>
<dbReference type="InterPro" id="IPR027268">
    <property type="entry name" value="Peptidase_M4/M1_CTD_sf"/>
</dbReference>
<dbReference type="InterPro" id="IPR014782">
    <property type="entry name" value="Peptidase_M1_dom"/>
</dbReference>
<dbReference type="GO" id="GO:0005737">
    <property type="term" value="C:cytoplasm"/>
    <property type="evidence" value="ECO:0007669"/>
    <property type="project" value="TreeGrafter"/>
</dbReference>
<accession>A0AA89CCD4</accession>
<organism evidence="2 3">
    <name type="scientific">Pinctada imbricata</name>
    <name type="common">Atlantic pearl-oyster</name>
    <name type="synonym">Pinctada martensii</name>
    <dbReference type="NCBI Taxonomy" id="66713"/>
    <lineage>
        <taxon>Eukaryota</taxon>
        <taxon>Metazoa</taxon>
        <taxon>Spiralia</taxon>
        <taxon>Lophotrochozoa</taxon>
        <taxon>Mollusca</taxon>
        <taxon>Bivalvia</taxon>
        <taxon>Autobranchia</taxon>
        <taxon>Pteriomorphia</taxon>
        <taxon>Pterioida</taxon>
        <taxon>Pterioidea</taxon>
        <taxon>Pteriidae</taxon>
        <taxon>Pinctada</taxon>
    </lineage>
</organism>
<comment type="caution">
    <text evidence="2">The sequence shown here is derived from an EMBL/GenBank/DDBJ whole genome shotgun (WGS) entry which is preliminary data.</text>
</comment>
<dbReference type="GO" id="GO:0043171">
    <property type="term" value="P:peptide catabolic process"/>
    <property type="evidence" value="ECO:0007669"/>
    <property type="project" value="TreeGrafter"/>
</dbReference>
<dbReference type="Gene3D" id="2.60.40.1910">
    <property type="match status" value="1"/>
</dbReference>
<dbReference type="InterPro" id="IPR050344">
    <property type="entry name" value="Peptidase_M1_aminopeptidases"/>
</dbReference>
<evidence type="ECO:0000313" key="3">
    <source>
        <dbReference type="Proteomes" id="UP001186944"/>
    </source>
</evidence>
<dbReference type="EMBL" id="VSWD01000004">
    <property type="protein sequence ID" value="KAK3105384.1"/>
    <property type="molecule type" value="Genomic_DNA"/>
</dbReference>
<evidence type="ECO:0000313" key="2">
    <source>
        <dbReference type="EMBL" id="KAK3105384.1"/>
    </source>
</evidence>
<name>A0AA89CCD4_PINIB</name>
<protein>
    <recommendedName>
        <fullName evidence="1">Peptidase M1 membrane alanine aminopeptidase domain-containing protein</fullName>
    </recommendedName>
</protein>
<dbReference type="GO" id="GO:0042277">
    <property type="term" value="F:peptide binding"/>
    <property type="evidence" value="ECO:0007669"/>
    <property type="project" value="TreeGrafter"/>
</dbReference>
<evidence type="ECO:0000259" key="1">
    <source>
        <dbReference type="Pfam" id="PF01433"/>
    </source>
</evidence>
<dbReference type="GO" id="GO:0016020">
    <property type="term" value="C:membrane"/>
    <property type="evidence" value="ECO:0007669"/>
    <property type="project" value="TreeGrafter"/>
</dbReference>
<dbReference type="GO" id="GO:0008270">
    <property type="term" value="F:zinc ion binding"/>
    <property type="evidence" value="ECO:0007669"/>
    <property type="project" value="InterPro"/>
</dbReference>
<dbReference type="GO" id="GO:0070006">
    <property type="term" value="F:metalloaminopeptidase activity"/>
    <property type="evidence" value="ECO:0007669"/>
    <property type="project" value="TreeGrafter"/>
</dbReference>
<dbReference type="PANTHER" id="PTHR11533">
    <property type="entry name" value="PROTEASE M1 ZINC METALLOPROTEASE"/>
    <property type="match status" value="1"/>
</dbReference>
<reference evidence="2" key="1">
    <citation type="submission" date="2019-08" db="EMBL/GenBank/DDBJ databases">
        <title>The improved chromosome-level genome for the pearl oyster Pinctada fucata martensii using PacBio sequencing and Hi-C.</title>
        <authorList>
            <person name="Zheng Z."/>
        </authorList>
    </citation>
    <scope>NUCLEOTIDE SEQUENCE</scope>
    <source>
        <strain evidence="2">ZZ-2019</strain>
        <tissue evidence="2">Adductor muscle</tissue>
    </source>
</reference>
<gene>
    <name evidence="2" type="ORF">FSP39_023947</name>
</gene>
<keyword evidence="3" id="KW-1185">Reference proteome</keyword>
<feature type="domain" description="Peptidase M1 membrane alanine aminopeptidase" evidence="1">
    <location>
        <begin position="2"/>
        <end position="87"/>
    </location>
</feature>
<proteinExistence type="predicted"/>
<dbReference type="Pfam" id="PF01433">
    <property type="entry name" value="Peptidase_M1"/>
    <property type="match status" value="1"/>
</dbReference>
<dbReference type="GO" id="GO:0005615">
    <property type="term" value="C:extracellular space"/>
    <property type="evidence" value="ECO:0007669"/>
    <property type="project" value="TreeGrafter"/>
</dbReference>
<dbReference type="AlphaFoldDB" id="A0AA89CCD4"/>
<dbReference type="PANTHER" id="PTHR11533:SF294">
    <property type="entry name" value="THYROTROPIN-RELEASING HORMONE-DEGRADING ECTOENZYME"/>
    <property type="match status" value="1"/>
</dbReference>
<dbReference type="GO" id="GO:0006508">
    <property type="term" value="P:proteolysis"/>
    <property type="evidence" value="ECO:0007669"/>
    <property type="project" value="TreeGrafter"/>
</dbReference>
<dbReference type="Gene3D" id="1.10.390.10">
    <property type="entry name" value="Neutral Protease Domain 2"/>
    <property type="match status" value="1"/>
</dbReference>